<dbReference type="Gene3D" id="3.40.80.10">
    <property type="entry name" value="Peptidoglycan recognition protein-like"/>
    <property type="match status" value="1"/>
</dbReference>
<sequence>MPDRYKDKPLSNEVISYNFPFISRSDWYAREPKQTTPLNTPVPYVVIHHTYIPAACFNKEECAAAMRQMQQMHIDGNGWWDIGYHFCVGSDGAAYEGRGWETLGAQALHFNSVSIGICLIGDWRFEVPPAQQLKTAKDLIAAGVQQGYIQPEYKLVGHRQVRATECPGTSLFEEIQSWGHYSPFPRSHKDLLNVTELPESVKKVISI</sequence>
<dbReference type="InterPro" id="IPR015510">
    <property type="entry name" value="PGRP"/>
</dbReference>
<dbReference type="InterPro" id="IPR006619">
    <property type="entry name" value="PGRP_domain_met/bac"/>
</dbReference>
<evidence type="ECO:0000256" key="5">
    <source>
        <dbReference type="ARBA" id="ARBA00022859"/>
    </source>
</evidence>
<feature type="disulfide bond" evidence="8">
    <location>
        <begin position="56"/>
        <end position="62"/>
    </location>
</feature>
<keyword evidence="5 7" id="KW-0391">Immunity</keyword>
<evidence type="ECO:0000259" key="9">
    <source>
        <dbReference type="SMART" id="SM00644"/>
    </source>
</evidence>
<evidence type="ECO:0000256" key="6">
    <source>
        <dbReference type="ARBA" id="ARBA00023157"/>
    </source>
</evidence>
<dbReference type="PIRSF" id="PIRSF037945">
    <property type="entry name" value="PGRPs"/>
    <property type="match status" value="1"/>
</dbReference>
<evidence type="ECO:0000313" key="12">
    <source>
        <dbReference type="Proteomes" id="UP000494256"/>
    </source>
</evidence>
<feature type="domain" description="N-acetylmuramoyl-L-alanine amidase" evidence="9">
    <location>
        <begin position="30"/>
        <end position="168"/>
    </location>
</feature>
<dbReference type="SMART" id="SM00701">
    <property type="entry name" value="PGRP"/>
    <property type="match status" value="1"/>
</dbReference>
<dbReference type="InterPro" id="IPR017331">
    <property type="entry name" value="Peptidoglycan_recognition"/>
</dbReference>
<dbReference type="GO" id="GO:0008270">
    <property type="term" value="F:zinc ion binding"/>
    <property type="evidence" value="ECO:0007669"/>
    <property type="project" value="InterPro"/>
</dbReference>
<dbReference type="EMBL" id="CADEBD010000327">
    <property type="protein sequence ID" value="CAB3246195.1"/>
    <property type="molecule type" value="Genomic_DNA"/>
</dbReference>
<reference evidence="11 12" key="1">
    <citation type="submission" date="2020-04" db="EMBL/GenBank/DDBJ databases">
        <authorList>
            <person name="Wallbank WR R."/>
            <person name="Pardo Diaz C."/>
            <person name="Kozak K."/>
            <person name="Martin S."/>
            <person name="Jiggins C."/>
            <person name="Moest M."/>
            <person name="Warren A I."/>
            <person name="Byers J.R.P. K."/>
            <person name="Montejo-Kovacevich G."/>
            <person name="Yen C E."/>
        </authorList>
    </citation>
    <scope>NUCLEOTIDE SEQUENCE [LARGE SCALE GENOMIC DNA]</scope>
</reference>
<dbReference type="Proteomes" id="UP000494256">
    <property type="component" value="Unassembled WGS sequence"/>
</dbReference>
<evidence type="ECO:0000256" key="8">
    <source>
        <dbReference type="PIRSR" id="PIRSR037945-1"/>
    </source>
</evidence>
<accession>A0A8S1AF77</accession>
<name>A0A8S1AF77_ARCPL</name>
<dbReference type="FunFam" id="3.40.80.10:FF:000001">
    <property type="entry name" value="Peptidoglycan recognition protein 1"/>
    <property type="match status" value="1"/>
</dbReference>
<evidence type="ECO:0000256" key="3">
    <source>
        <dbReference type="ARBA" id="ARBA00022588"/>
    </source>
</evidence>
<dbReference type="GO" id="GO:0045087">
    <property type="term" value="P:innate immune response"/>
    <property type="evidence" value="ECO:0007669"/>
    <property type="project" value="UniProtKB-KW"/>
</dbReference>
<proteinExistence type="inferred from homology"/>
<dbReference type="AlphaFoldDB" id="A0A8S1AF77"/>
<dbReference type="SMART" id="SM00644">
    <property type="entry name" value="Ami_2"/>
    <property type="match status" value="1"/>
</dbReference>
<dbReference type="SUPFAM" id="SSF55846">
    <property type="entry name" value="N-acetylmuramoyl-L-alanine amidase-like"/>
    <property type="match status" value="1"/>
</dbReference>
<comment type="subunit">
    <text evidence="2">Monomer.</text>
</comment>
<gene>
    <name evidence="11" type="ORF">APLA_LOCUS11415</name>
</gene>
<dbReference type="CDD" id="cd06583">
    <property type="entry name" value="PGRP"/>
    <property type="match status" value="1"/>
</dbReference>
<evidence type="ECO:0000313" key="11">
    <source>
        <dbReference type="EMBL" id="CAB3246195.1"/>
    </source>
</evidence>
<keyword evidence="3 7" id="KW-0399">Innate immunity</keyword>
<protein>
    <recommendedName>
        <fullName evidence="7">Peptidoglycan-recognition protein</fullName>
    </recommendedName>
</protein>
<dbReference type="GO" id="GO:0009253">
    <property type="term" value="P:peptidoglycan catabolic process"/>
    <property type="evidence" value="ECO:0007669"/>
    <property type="project" value="InterPro"/>
</dbReference>
<evidence type="ECO:0000256" key="7">
    <source>
        <dbReference type="PIRNR" id="PIRNR037945"/>
    </source>
</evidence>
<dbReference type="OrthoDB" id="8188414at2759"/>
<dbReference type="PANTHER" id="PTHR11022:SF77">
    <property type="entry name" value="PEPTIDOGLYCAN-RECOGNITION PROTEIN LB"/>
    <property type="match status" value="1"/>
</dbReference>
<evidence type="ECO:0000256" key="1">
    <source>
        <dbReference type="ARBA" id="ARBA00007553"/>
    </source>
</evidence>
<dbReference type="InterPro" id="IPR002502">
    <property type="entry name" value="Amidase_domain"/>
</dbReference>
<dbReference type="GO" id="GO:0008745">
    <property type="term" value="F:N-acetylmuramoyl-L-alanine amidase activity"/>
    <property type="evidence" value="ECO:0007669"/>
    <property type="project" value="InterPro"/>
</dbReference>
<comment type="similarity">
    <text evidence="1 7">Belongs to the N-acetylmuramoyl-L-alanine amidase 2 family.</text>
</comment>
<dbReference type="Pfam" id="PF01510">
    <property type="entry name" value="Amidase_2"/>
    <property type="match status" value="1"/>
</dbReference>
<evidence type="ECO:0000259" key="10">
    <source>
        <dbReference type="SMART" id="SM00701"/>
    </source>
</evidence>
<dbReference type="PANTHER" id="PTHR11022">
    <property type="entry name" value="PEPTIDOGLYCAN RECOGNITION PROTEIN"/>
    <property type="match status" value="1"/>
</dbReference>
<dbReference type="InterPro" id="IPR036505">
    <property type="entry name" value="Amidase/PGRP_sf"/>
</dbReference>
<evidence type="ECO:0000256" key="2">
    <source>
        <dbReference type="ARBA" id="ARBA00011245"/>
    </source>
</evidence>
<dbReference type="GO" id="GO:0042834">
    <property type="term" value="F:peptidoglycan binding"/>
    <property type="evidence" value="ECO:0007669"/>
    <property type="project" value="InterPro"/>
</dbReference>
<comment type="caution">
    <text evidence="11">The sequence shown here is derived from an EMBL/GenBank/DDBJ whole genome shotgun (WGS) entry which is preliminary data.</text>
</comment>
<keyword evidence="6" id="KW-1015">Disulfide bond</keyword>
<organism evidence="11 12">
    <name type="scientific">Arctia plantaginis</name>
    <name type="common">Wood tiger moth</name>
    <name type="synonym">Phalaena plantaginis</name>
    <dbReference type="NCBI Taxonomy" id="874455"/>
    <lineage>
        <taxon>Eukaryota</taxon>
        <taxon>Metazoa</taxon>
        <taxon>Ecdysozoa</taxon>
        <taxon>Arthropoda</taxon>
        <taxon>Hexapoda</taxon>
        <taxon>Insecta</taxon>
        <taxon>Pterygota</taxon>
        <taxon>Neoptera</taxon>
        <taxon>Endopterygota</taxon>
        <taxon>Lepidoptera</taxon>
        <taxon>Glossata</taxon>
        <taxon>Ditrysia</taxon>
        <taxon>Noctuoidea</taxon>
        <taxon>Erebidae</taxon>
        <taxon>Arctiinae</taxon>
        <taxon>Arctia</taxon>
    </lineage>
</organism>
<feature type="domain" description="Peptidoglycan recognition protein family" evidence="10">
    <location>
        <begin position="19"/>
        <end position="162"/>
    </location>
</feature>
<evidence type="ECO:0000256" key="4">
    <source>
        <dbReference type="ARBA" id="ARBA00022729"/>
    </source>
</evidence>
<keyword evidence="4" id="KW-0732">Signal</keyword>